<dbReference type="Proteomes" id="UP001497382">
    <property type="component" value="Unassembled WGS sequence"/>
</dbReference>
<evidence type="ECO:0000256" key="3">
    <source>
        <dbReference type="ARBA" id="ARBA00006898"/>
    </source>
</evidence>
<evidence type="ECO:0000256" key="10">
    <source>
        <dbReference type="ARBA" id="ARBA00043924"/>
    </source>
</evidence>
<keyword evidence="17" id="KW-1185">Reference proteome</keyword>
<evidence type="ECO:0000256" key="9">
    <source>
        <dbReference type="ARBA" id="ARBA00023242"/>
    </source>
</evidence>
<dbReference type="PANTHER" id="PTHR15561:SF0">
    <property type="entry name" value="DNA-DIRECTED RNA POLYMERASE III SUBUNIT RPC9"/>
    <property type="match status" value="1"/>
</dbReference>
<dbReference type="Pfam" id="PF03874">
    <property type="entry name" value="RNA_pol_Rpb4"/>
    <property type="match status" value="1"/>
</dbReference>
<evidence type="ECO:0000256" key="14">
    <source>
        <dbReference type="SAM" id="MobiDB-lite"/>
    </source>
</evidence>
<proteinExistence type="inferred from homology"/>
<dbReference type="GO" id="GO:0006384">
    <property type="term" value="P:transcription initiation at RNA polymerase III promoter"/>
    <property type="evidence" value="ECO:0007669"/>
    <property type="project" value="InterPro"/>
</dbReference>
<dbReference type="InterPro" id="IPR006590">
    <property type="entry name" value="RNA_pol_Rpb4/RPC9_core"/>
</dbReference>
<sequence>MHLNSLNQTIFICVYFLSKPARHGGVLDLLENLKSDLKGPKYSVRLTEGQLSDKEKALQRLNTVVYETVKYLEEMPCATQTPESVKNFLTSVQPYSLTKAEKLQLLNMRPTSLVEIQLLIEESEERFNEDQMNEILTVIAETLPPAPESDSKPPSEADFEENG</sequence>
<keyword evidence="7" id="KW-0472">Membrane</keyword>
<evidence type="ECO:0000256" key="1">
    <source>
        <dbReference type="ARBA" id="ARBA00004123"/>
    </source>
</evidence>
<evidence type="ECO:0000256" key="5">
    <source>
        <dbReference type="ARBA" id="ARBA00022475"/>
    </source>
</evidence>
<evidence type="ECO:0000313" key="16">
    <source>
        <dbReference type="EMBL" id="CAL1286657.1"/>
    </source>
</evidence>
<keyword evidence="6" id="KW-0240">DNA-directed RNA polymerase</keyword>
<evidence type="ECO:0000256" key="12">
    <source>
        <dbReference type="ARBA" id="ARBA00045808"/>
    </source>
</evidence>
<dbReference type="InterPro" id="IPR010997">
    <property type="entry name" value="HRDC-like_sf"/>
</dbReference>
<evidence type="ECO:0000256" key="4">
    <source>
        <dbReference type="ARBA" id="ARBA00016672"/>
    </source>
</evidence>
<reference evidence="16 17" key="1">
    <citation type="submission" date="2024-04" db="EMBL/GenBank/DDBJ databases">
        <authorList>
            <person name="Rising A."/>
            <person name="Reimegard J."/>
            <person name="Sonavane S."/>
            <person name="Akerstrom W."/>
            <person name="Nylinder S."/>
            <person name="Hedman E."/>
            <person name="Kallberg Y."/>
        </authorList>
    </citation>
    <scope>NUCLEOTIDE SEQUENCE [LARGE SCALE GENOMIC DNA]</scope>
</reference>
<comment type="subcellular location">
    <subcellularLocation>
        <location evidence="2">Cell membrane</location>
        <topology evidence="2">Peripheral membrane protein</topology>
        <orientation evidence="2">Cytoplasmic side</orientation>
    </subcellularLocation>
    <subcellularLocation>
        <location evidence="1">Nucleus</location>
    </subcellularLocation>
</comment>
<keyword evidence="9" id="KW-0539">Nucleus</keyword>
<evidence type="ECO:0000256" key="11">
    <source>
        <dbReference type="ARBA" id="ARBA00044007"/>
    </source>
</evidence>
<protein>
    <recommendedName>
        <fullName evidence="4">DNA-directed RNA polymerase III subunit RPC9</fullName>
    </recommendedName>
    <alternativeName>
        <fullName evidence="13">DNA-directed RNA polymerase III subunit rpc9</fullName>
    </alternativeName>
</protein>
<dbReference type="GO" id="GO:0000166">
    <property type="term" value="F:nucleotide binding"/>
    <property type="evidence" value="ECO:0007669"/>
    <property type="project" value="InterPro"/>
</dbReference>
<dbReference type="InterPro" id="IPR038846">
    <property type="entry name" value="RPC9"/>
</dbReference>
<dbReference type="Gene3D" id="1.20.1250.40">
    <property type="match status" value="1"/>
</dbReference>
<dbReference type="InterPro" id="IPR005574">
    <property type="entry name" value="Rpb4/RPC9"/>
</dbReference>
<name>A0AAV2ARX9_9ARAC</name>
<dbReference type="FunFam" id="1.20.1250.40:FF:000002">
    <property type="entry name" value="DNA-directed RNA polymerase III subunit RPC9"/>
    <property type="match status" value="1"/>
</dbReference>
<dbReference type="GO" id="GO:0005886">
    <property type="term" value="C:plasma membrane"/>
    <property type="evidence" value="ECO:0007669"/>
    <property type="project" value="UniProtKB-SubCell"/>
</dbReference>
<feature type="region of interest" description="Disordered" evidence="14">
    <location>
        <begin position="142"/>
        <end position="163"/>
    </location>
</feature>
<organism evidence="16 17">
    <name type="scientific">Larinioides sclopetarius</name>
    <dbReference type="NCBI Taxonomy" id="280406"/>
    <lineage>
        <taxon>Eukaryota</taxon>
        <taxon>Metazoa</taxon>
        <taxon>Ecdysozoa</taxon>
        <taxon>Arthropoda</taxon>
        <taxon>Chelicerata</taxon>
        <taxon>Arachnida</taxon>
        <taxon>Araneae</taxon>
        <taxon>Araneomorphae</taxon>
        <taxon>Entelegynae</taxon>
        <taxon>Araneoidea</taxon>
        <taxon>Araneidae</taxon>
        <taxon>Larinioides</taxon>
    </lineage>
</organism>
<evidence type="ECO:0000256" key="13">
    <source>
        <dbReference type="ARBA" id="ARBA00073026"/>
    </source>
</evidence>
<comment type="similarity">
    <text evidence="3">Belongs to the eukaryotic RPC9 RNA polymerase subunit family.</text>
</comment>
<dbReference type="PANTHER" id="PTHR15561">
    <property type="entry name" value="CALCITONIN GENE-RELATED PEPTIDE-RECEPTOR COMPONENT PROTEIN"/>
    <property type="match status" value="1"/>
</dbReference>
<evidence type="ECO:0000256" key="7">
    <source>
        <dbReference type="ARBA" id="ARBA00023136"/>
    </source>
</evidence>
<dbReference type="EMBL" id="CAXIEN010000206">
    <property type="protein sequence ID" value="CAL1286657.1"/>
    <property type="molecule type" value="Genomic_DNA"/>
</dbReference>
<comment type="subunit">
    <text evidence="11">Component of the RNA polymerase III complex consisting of 17 subunits: a ten-subunit horseshoe-shaped catalytic core composed of POLR3A/RPC1, POLR3B/RPC2, POLR1C/RPAC1, POLR1D/RPAC2, POLR3K/RPC10, POLR2E/RPABC1, POLR2F/RPABC2, POLR2H/RPABC3, POLR2K/RPABC4 and POLR2L/RPABC5; a mobile stalk composed of two subunits POLR3H/RPC8 and CRCP/RPC9, protruding from the core and functioning primarily in transcription initiation; and additional subunits homologous to general transcription factors of the RNA polymerase II machinery, POLR3C/RPC3-POLR3F/RPC6-POLR3G/RPC7 heterotrimer required for transcription initiation and POLR3D/RPC4-POLR3E/RPC5 heterodimer involved in both transcription initiation and termination.</text>
</comment>
<evidence type="ECO:0000313" key="17">
    <source>
        <dbReference type="Proteomes" id="UP001497382"/>
    </source>
</evidence>
<evidence type="ECO:0000259" key="15">
    <source>
        <dbReference type="SMART" id="SM00657"/>
    </source>
</evidence>
<comment type="function">
    <text evidence="10">Accessory protein for the calcitonin gene-related peptide (CGRP) receptor. It modulates CGRP responsiveness in a variety of tissues.</text>
</comment>
<feature type="domain" description="RNA polymerase Rpb4/RPC9 core" evidence="15">
    <location>
        <begin position="28"/>
        <end position="146"/>
    </location>
</feature>
<dbReference type="SMART" id="SM00657">
    <property type="entry name" value="RPOL4c"/>
    <property type="match status" value="1"/>
</dbReference>
<dbReference type="GO" id="GO:0005666">
    <property type="term" value="C:RNA polymerase III complex"/>
    <property type="evidence" value="ECO:0007669"/>
    <property type="project" value="InterPro"/>
</dbReference>
<accession>A0AAV2ARX9</accession>
<dbReference type="AlphaFoldDB" id="A0AAV2ARX9"/>
<evidence type="ECO:0000256" key="6">
    <source>
        <dbReference type="ARBA" id="ARBA00022478"/>
    </source>
</evidence>
<evidence type="ECO:0000256" key="8">
    <source>
        <dbReference type="ARBA" id="ARBA00023163"/>
    </source>
</evidence>
<gene>
    <name evidence="16" type="ORF">LARSCL_LOCUS14367</name>
</gene>
<dbReference type="SUPFAM" id="SSF47819">
    <property type="entry name" value="HRDC-like"/>
    <property type="match status" value="1"/>
</dbReference>
<keyword evidence="8" id="KW-0804">Transcription</keyword>
<evidence type="ECO:0000256" key="2">
    <source>
        <dbReference type="ARBA" id="ARBA00004413"/>
    </source>
</evidence>
<dbReference type="InterPro" id="IPR038324">
    <property type="entry name" value="Rpb4/RPC9_sf"/>
</dbReference>
<comment type="function">
    <text evidence="12">DNA-dependent RNA polymerase catalyzes the transcription of DNA into RNA using the four ribonucleoside triphosphates as substrates. Specific peripheric component of RNA polymerase III (Pol III) which synthesizes small non-coding RNAs including 5S rRNA, snRNAs, tRNAs and miRNAs from at least 500 distinct genomic loci. With POLR3H/RPC8 forms a mobile stalk that protrudes from Pol III core and functions primarily in transcription initiation. Pol III plays a key role in sensing and limiting infection by intracellular bacteria and DNA viruses. Acts as nuclear and cytosolic DNA sensor involved in innate immune response. Can sense non-self dsDNA that serves as template for transcription into dsRNA. The non-self RNA polymerase III transcripts, such as Epstein-Barr virus-encoded RNAs (EBERs) induce type I interferon and NF-kappa-B through the RIG-I pathway.</text>
</comment>
<keyword evidence="5" id="KW-1003">Cell membrane</keyword>
<comment type="caution">
    <text evidence="16">The sequence shown here is derived from an EMBL/GenBank/DDBJ whole genome shotgun (WGS) entry which is preliminary data.</text>
</comment>